<dbReference type="Gene3D" id="2.70.40.10">
    <property type="match status" value="1"/>
</dbReference>
<keyword evidence="2" id="KW-1185">Reference proteome</keyword>
<comment type="caution">
    <text evidence="1">The sequence shown here is derived from an EMBL/GenBank/DDBJ whole genome shotgun (WGS) entry which is preliminary data.</text>
</comment>
<accession>A0A9N9ER42</accession>
<proteinExistence type="predicted"/>
<dbReference type="Proteomes" id="UP000789831">
    <property type="component" value="Unassembled WGS sequence"/>
</dbReference>
<dbReference type="InterPro" id="IPR036157">
    <property type="entry name" value="dUTPase-like_sf"/>
</dbReference>
<dbReference type="EMBL" id="CAJVPL010014474">
    <property type="protein sequence ID" value="CAG8691077.1"/>
    <property type="molecule type" value="Genomic_DNA"/>
</dbReference>
<dbReference type="OrthoDB" id="2482771at2759"/>
<reference evidence="1" key="1">
    <citation type="submission" date="2021-06" db="EMBL/GenBank/DDBJ databases">
        <authorList>
            <person name="Kallberg Y."/>
            <person name="Tangrot J."/>
            <person name="Rosling A."/>
        </authorList>
    </citation>
    <scope>NUCLEOTIDE SEQUENCE</scope>
    <source>
        <strain evidence="1">MT106</strain>
    </source>
</reference>
<dbReference type="AlphaFoldDB" id="A0A9N9ER42"/>
<evidence type="ECO:0000313" key="1">
    <source>
        <dbReference type="EMBL" id="CAG8691077.1"/>
    </source>
</evidence>
<evidence type="ECO:0000313" key="2">
    <source>
        <dbReference type="Proteomes" id="UP000789831"/>
    </source>
</evidence>
<sequence length="78" mass="9095">MDYPIPTDFQGHEPIRPEKIIKRQKDNKQSLKYYNHQKEGIQPEKAHSTDAGFDLRYPGKKPLLLEPHTVTKIDLKIA</sequence>
<feature type="non-terminal residue" evidence="1">
    <location>
        <position position="78"/>
    </location>
</feature>
<gene>
    <name evidence="1" type="ORF">AGERDE_LOCUS13105</name>
</gene>
<organism evidence="1 2">
    <name type="scientific">Ambispora gerdemannii</name>
    <dbReference type="NCBI Taxonomy" id="144530"/>
    <lineage>
        <taxon>Eukaryota</taxon>
        <taxon>Fungi</taxon>
        <taxon>Fungi incertae sedis</taxon>
        <taxon>Mucoromycota</taxon>
        <taxon>Glomeromycotina</taxon>
        <taxon>Glomeromycetes</taxon>
        <taxon>Archaeosporales</taxon>
        <taxon>Ambisporaceae</taxon>
        <taxon>Ambispora</taxon>
    </lineage>
</organism>
<protein>
    <submittedName>
        <fullName evidence="1">1551_t:CDS:1</fullName>
    </submittedName>
</protein>
<name>A0A9N9ER42_9GLOM</name>